<dbReference type="InterPro" id="IPR029061">
    <property type="entry name" value="THDP-binding"/>
</dbReference>
<comment type="pathway">
    <text evidence="1">Amino-acid biosynthesis; L-isoleucine biosynthesis; L-isoleucine from 2-oxobutanoate: step 1/4.</text>
</comment>
<evidence type="ECO:0000313" key="14">
    <source>
        <dbReference type="EMBL" id="SPZ39476.1"/>
    </source>
</evidence>
<keyword evidence="5" id="KW-0285">Flavoprotein</keyword>
<feature type="domain" description="Thiamine pyrophosphate enzyme TPP-binding" evidence="12">
    <location>
        <begin position="397"/>
        <end position="530"/>
    </location>
</feature>
<evidence type="ECO:0000256" key="6">
    <source>
        <dbReference type="ARBA" id="ARBA00022827"/>
    </source>
</evidence>
<comment type="catalytic activity">
    <reaction evidence="9">
        <text>2 pyruvate + H(+) = (2S)-2-acetolactate + CO2</text>
        <dbReference type="Rhea" id="RHEA:25249"/>
        <dbReference type="ChEBI" id="CHEBI:15361"/>
        <dbReference type="ChEBI" id="CHEBI:15378"/>
        <dbReference type="ChEBI" id="CHEBI:16526"/>
        <dbReference type="ChEBI" id="CHEBI:58476"/>
        <dbReference type="EC" id="2.2.1.6"/>
    </reaction>
</comment>
<keyword evidence="8" id="KW-0028">Amino-acid biosynthesis</keyword>
<dbReference type="InterPro" id="IPR012001">
    <property type="entry name" value="Thiamin_PyroP_enz_TPP-bd_dom"/>
</dbReference>
<evidence type="ECO:0000256" key="3">
    <source>
        <dbReference type="ARBA" id="ARBA00007812"/>
    </source>
</evidence>
<dbReference type="GO" id="GO:0009099">
    <property type="term" value="P:L-valine biosynthetic process"/>
    <property type="evidence" value="ECO:0007669"/>
    <property type="project" value="TreeGrafter"/>
</dbReference>
<evidence type="ECO:0000313" key="15">
    <source>
        <dbReference type="Proteomes" id="UP000251211"/>
    </source>
</evidence>
<evidence type="ECO:0000256" key="4">
    <source>
        <dbReference type="ARBA" id="ARBA00013145"/>
    </source>
</evidence>
<keyword evidence="14" id="KW-0012">Acyltransferase</keyword>
<dbReference type="EMBL" id="UAUI01000011">
    <property type="protein sequence ID" value="SPZ39476.1"/>
    <property type="molecule type" value="Genomic_DNA"/>
</dbReference>
<comment type="similarity">
    <text evidence="3 10">Belongs to the TPP enzyme family.</text>
</comment>
<sequence>MKVYEALARAFQAEGVTDVFGLMGNANMYWWYAMDQAGVNVHPTRHEGTALSMAEGWARATGQVGCCTVTQGPGVTQLGSALTVASRARIPLVVYGGDSVMGALNGLQYIDQRRFVEATETAFVPLFKAEQVNEVVREAFFIARSQSRPVFLNVPRDLQEADYDESLPEYEPSIAMHPEPQKTLPNPDRLRDAARLLAGSKKPVVVVGRGVDADAEGGVKSLAERVGALIATTLPMKGWGNDSPYYVGVAGGFSNRTAVDLFAEADCVLGVGASLNRHTLQDGNLFEHARYVQIDLRPTLIMGNHRAADVYLQGDSLLTVDALNELLEAEGVASRTGFRTPEVKALLKESDPDPREFELEPDTVDPRLAAALVDKALPAEVGTVLGNGHTSGIATINMTKRRDLQWYISAFGCIGQSLPTAIGGAAASPHPVAVIDGDASVLMHINELETAARMGLKLLVVTLNDQAWGAEYQKFSPKNMDTRTAVIPTPDLGAVARAFGCRGALITELEQIEPAVDEFLRGDGPMLLDIRVSKTVASVPYRRVRFGEHI</sequence>
<feature type="domain" description="Thiamine pyrophosphate enzyme N-terminal TPP-binding" evidence="13">
    <location>
        <begin position="1"/>
        <end position="104"/>
    </location>
</feature>
<dbReference type="EC" id="2.2.1.6" evidence="4"/>
<dbReference type="Pfam" id="PF02775">
    <property type="entry name" value="TPP_enzyme_C"/>
    <property type="match status" value="1"/>
</dbReference>
<dbReference type="Gene3D" id="3.40.50.970">
    <property type="match status" value="2"/>
</dbReference>
<proteinExistence type="inferred from homology"/>
<dbReference type="CDD" id="cd07035">
    <property type="entry name" value="TPP_PYR_POX_like"/>
    <property type="match status" value="1"/>
</dbReference>
<dbReference type="InterPro" id="IPR011766">
    <property type="entry name" value="TPP_enzyme_TPP-bd"/>
</dbReference>
<keyword evidence="6" id="KW-0274">FAD</keyword>
<name>A0AB38FDC6_RHOWR</name>
<feature type="domain" description="Thiamine pyrophosphate enzyme central" evidence="11">
    <location>
        <begin position="191"/>
        <end position="323"/>
    </location>
</feature>
<dbReference type="PANTHER" id="PTHR18968">
    <property type="entry name" value="THIAMINE PYROPHOSPHATE ENZYMES"/>
    <property type="match status" value="1"/>
</dbReference>
<dbReference type="Pfam" id="PF00205">
    <property type="entry name" value="TPP_enzyme_M"/>
    <property type="match status" value="1"/>
</dbReference>
<keyword evidence="8" id="KW-0100">Branched-chain amino acid biosynthesis</keyword>
<evidence type="ECO:0000259" key="11">
    <source>
        <dbReference type="Pfam" id="PF00205"/>
    </source>
</evidence>
<organism evidence="14 15">
    <name type="scientific">Rhodococcus wratislaviensis</name>
    <name type="common">Tsukamurella wratislaviensis</name>
    <dbReference type="NCBI Taxonomy" id="44752"/>
    <lineage>
        <taxon>Bacteria</taxon>
        <taxon>Bacillati</taxon>
        <taxon>Actinomycetota</taxon>
        <taxon>Actinomycetes</taxon>
        <taxon>Mycobacteriales</taxon>
        <taxon>Nocardiaceae</taxon>
        <taxon>Rhodococcus</taxon>
    </lineage>
</organism>
<dbReference type="GO" id="GO:0030976">
    <property type="term" value="F:thiamine pyrophosphate binding"/>
    <property type="evidence" value="ECO:0007669"/>
    <property type="project" value="InterPro"/>
</dbReference>
<evidence type="ECO:0000256" key="9">
    <source>
        <dbReference type="ARBA" id="ARBA00048670"/>
    </source>
</evidence>
<accession>A0AB38FDC6</accession>
<dbReference type="SUPFAM" id="SSF52467">
    <property type="entry name" value="DHS-like NAD/FAD-binding domain"/>
    <property type="match status" value="1"/>
</dbReference>
<evidence type="ECO:0000256" key="1">
    <source>
        <dbReference type="ARBA" id="ARBA00004974"/>
    </source>
</evidence>
<dbReference type="SUPFAM" id="SSF52518">
    <property type="entry name" value="Thiamin diphosphate-binding fold (THDP-binding)"/>
    <property type="match status" value="2"/>
</dbReference>
<evidence type="ECO:0000256" key="10">
    <source>
        <dbReference type="RuleBase" id="RU362132"/>
    </source>
</evidence>
<dbReference type="Pfam" id="PF02776">
    <property type="entry name" value="TPP_enzyme_N"/>
    <property type="match status" value="1"/>
</dbReference>
<dbReference type="GO" id="GO:0005948">
    <property type="term" value="C:acetolactate synthase complex"/>
    <property type="evidence" value="ECO:0007669"/>
    <property type="project" value="TreeGrafter"/>
</dbReference>
<evidence type="ECO:0000259" key="12">
    <source>
        <dbReference type="Pfam" id="PF02775"/>
    </source>
</evidence>
<dbReference type="GO" id="GO:0000287">
    <property type="term" value="F:magnesium ion binding"/>
    <property type="evidence" value="ECO:0007669"/>
    <property type="project" value="InterPro"/>
</dbReference>
<dbReference type="AlphaFoldDB" id="A0AB38FDC6"/>
<dbReference type="InterPro" id="IPR029035">
    <property type="entry name" value="DHS-like_NAD/FAD-binding_dom"/>
</dbReference>
<dbReference type="PANTHER" id="PTHR18968:SF9">
    <property type="entry name" value="3D-(3,5_4)-TRIHYDROXYCYCLOHEXANE-1,2-DIONE HYDROLASE"/>
    <property type="match status" value="1"/>
</dbReference>
<dbReference type="Proteomes" id="UP000251211">
    <property type="component" value="Unassembled WGS sequence"/>
</dbReference>
<dbReference type="GO" id="GO:0003984">
    <property type="term" value="F:acetolactate synthase activity"/>
    <property type="evidence" value="ECO:0007669"/>
    <property type="project" value="UniProtKB-EC"/>
</dbReference>
<keyword evidence="7 10" id="KW-0786">Thiamine pyrophosphate</keyword>
<evidence type="ECO:0000256" key="8">
    <source>
        <dbReference type="ARBA" id="ARBA00023304"/>
    </source>
</evidence>
<comment type="caution">
    <text evidence="14">The sequence shown here is derived from an EMBL/GenBank/DDBJ whole genome shotgun (WGS) entry which is preliminary data.</text>
</comment>
<evidence type="ECO:0000259" key="13">
    <source>
        <dbReference type="Pfam" id="PF02776"/>
    </source>
</evidence>
<comment type="pathway">
    <text evidence="2">Amino-acid biosynthesis; L-valine biosynthesis; L-valine from pyruvate: step 1/4.</text>
</comment>
<reference evidence="14 15" key="1">
    <citation type="submission" date="2018-06" db="EMBL/GenBank/DDBJ databases">
        <authorList>
            <consortium name="Pathogen Informatics"/>
            <person name="Doyle S."/>
        </authorList>
    </citation>
    <scope>NUCLEOTIDE SEQUENCE [LARGE SCALE GENOMIC DNA]</scope>
    <source>
        <strain evidence="14 15">NCTC13229</strain>
    </source>
</reference>
<keyword evidence="14" id="KW-0808">Transferase</keyword>
<dbReference type="InterPro" id="IPR045229">
    <property type="entry name" value="TPP_enz"/>
</dbReference>
<dbReference type="GO" id="GO:0016746">
    <property type="term" value="F:acyltransferase activity"/>
    <property type="evidence" value="ECO:0007669"/>
    <property type="project" value="UniProtKB-KW"/>
</dbReference>
<evidence type="ECO:0000256" key="2">
    <source>
        <dbReference type="ARBA" id="ARBA00005025"/>
    </source>
</evidence>
<gene>
    <name evidence="14" type="primary">xsc_1</name>
    <name evidence="14" type="ORF">NCTC13229_02955</name>
</gene>
<protein>
    <recommendedName>
        <fullName evidence="4">acetolactate synthase</fullName>
        <ecNumber evidence="4">2.2.1.6</ecNumber>
    </recommendedName>
</protein>
<dbReference type="GO" id="GO:0009097">
    <property type="term" value="P:isoleucine biosynthetic process"/>
    <property type="evidence" value="ECO:0007669"/>
    <property type="project" value="TreeGrafter"/>
</dbReference>
<dbReference type="CDD" id="cd00568">
    <property type="entry name" value="TPP_enzymes"/>
    <property type="match status" value="1"/>
</dbReference>
<dbReference type="RefSeq" id="WP_112299909.1">
    <property type="nucleotide sequence ID" value="NZ_QTTP01000001.1"/>
</dbReference>
<evidence type="ECO:0000256" key="5">
    <source>
        <dbReference type="ARBA" id="ARBA00022630"/>
    </source>
</evidence>
<dbReference type="Gene3D" id="3.40.50.1220">
    <property type="entry name" value="TPP-binding domain"/>
    <property type="match status" value="1"/>
</dbReference>
<dbReference type="InterPro" id="IPR012000">
    <property type="entry name" value="Thiamin_PyroP_enz_cen_dom"/>
</dbReference>
<evidence type="ECO:0000256" key="7">
    <source>
        <dbReference type="ARBA" id="ARBA00023052"/>
    </source>
</evidence>
<dbReference type="GO" id="GO:0050660">
    <property type="term" value="F:flavin adenine dinucleotide binding"/>
    <property type="evidence" value="ECO:0007669"/>
    <property type="project" value="TreeGrafter"/>
</dbReference>